<feature type="non-terminal residue" evidence="2">
    <location>
        <position position="105"/>
    </location>
</feature>
<accession>F8NNU6</accession>
<protein>
    <submittedName>
        <fullName evidence="2">Uncharacterized protein</fullName>
    </submittedName>
</protein>
<gene>
    <name evidence="2" type="ORF">SERLADRAFT_382858</name>
</gene>
<dbReference type="AlphaFoldDB" id="F8NNU6"/>
<feature type="region of interest" description="Disordered" evidence="1">
    <location>
        <begin position="1"/>
        <end position="105"/>
    </location>
</feature>
<dbReference type="EMBL" id="GL945431">
    <property type="protein sequence ID" value="EGO27618.1"/>
    <property type="molecule type" value="Genomic_DNA"/>
</dbReference>
<evidence type="ECO:0000256" key="1">
    <source>
        <dbReference type="SAM" id="MobiDB-lite"/>
    </source>
</evidence>
<dbReference type="Proteomes" id="UP000008064">
    <property type="component" value="Unassembled WGS sequence"/>
</dbReference>
<dbReference type="HOGENOM" id="CLU_2243075_0_0_1"/>
<dbReference type="RefSeq" id="XP_007315709.1">
    <property type="nucleotide sequence ID" value="XM_007315647.1"/>
</dbReference>
<feature type="compositionally biased region" description="Polar residues" evidence="1">
    <location>
        <begin position="10"/>
        <end position="27"/>
    </location>
</feature>
<sequence length="105" mass="11022">MLDSEMEDMTSVTQNAPQHVRNNTSNAGGPDATMDIDASSTTEDKSMLPGPSLRDGIGASAVDAVASSPNQNSDELLDSPHANFRQQTELPSSAHSVPPEKAEDV</sequence>
<organism>
    <name type="scientific">Serpula lacrymans var. lacrymans (strain S7.9)</name>
    <name type="common">Dry rot fungus</name>
    <dbReference type="NCBI Taxonomy" id="578457"/>
    <lineage>
        <taxon>Eukaryota</taxon>
        <taxon>Fungi</taxon>
        <taxon>Dikarya</taxon>
        <taxon>Basidiomycota</taxon>
        <taxon>Agaricomycotina</taxon>
        <taxon>Agaricomycetes</taxon>
        <taxon>Agaricomycetidae</taxon>
        <taxon>Boletales</taxon>
        <taxon>Coniophorineae</taxon>
        <taxon>Serpulaceae</taxon>
        <taxon>Serpula</taxon>
    </lineage>
</organism>
<dbReference type="GeneID" id="18811013"/>
<evidence type="ECO:0000313" key="2">
    <source>
        <dbReference type="EMBL" id="EGO27618.1"/>
    </source>
</evidence>
<name>F8NNU6_SERL9</name>
<reference evidence="2" key="1">
    <citation type="submission" date="2011-04" db="EMBL/GenBank/DDBJ databases">
        <title>Evolution of plant cell wall degrading machinery underlies the functional diversity of forest fungi.</title>
        <authorList>
            <consortium name="US DOE Joint Genome Institute (JGI-PGF)"/>
            <person name="Eastwood D.C."/>
            <person name="Floudas D."/>
            <person name="Binder M."/>
            <person name="Majcherczyk A."/>
            <person name="Schneider P."/>
            <person name="Aerts A."/>
            <person name="Asiegbu F.O."/>
            <person name="Baker S.E."/>
            <person name="Barry K."/>
            <person name="Bendiksby M."/>
            <person name="Blumentritt M."/>
            <person name="Coutinho P.M."/>
            <person name="Cullen D."/>
            <person name="Cullen D."/>
            <person name="Gathman A."/>
            <person name="Goodell B."/>
            <person name="Henrissat B."/>
            <person name="Ihrmark K."/>
            <person name="Kauserud H."/>
            <person name="Kohler A."/>
            <person name="LaButti K."/>
            <person name="Lapidus A."/>
            <person name="Lavin J.L."/>
            <person name="Lee Y.-H."/>
            <person name="Lindquist E."/>
            <person name="Lilly W."/>
            <person name="Lucas S."/>
            <person name="Morin E."/>
            <person name="Murat C."/>
            <person name="Oguiza J.A."/>
            <person name="Park J."/>
            <person name="Pisabarro A.G."/>
            <person name="Riley R."/>
            <person name="Rosling A."/>
            <person name="Salamov A."/>
            <person name="Schmidt O."/>
            <person name="Schmutz J."/>
            <person name="Skrede I."/>
            <person name="Stenlid J."/>
            <person name="Wiebenga A."/>
            <person name="Xie X."/>
            <person name="Kues U."/>
            <person name="Hibbett D.S."/>
            <person name="Hoffmeister D."/>
            <person name="Hogberg N."/>
            <person name="Martin F."/>
            <person name="Grigoriev I.V."/>
            <person name="Watkinson S.C."/>
        </authorList>
    </citation>
    <scope>NUCLEOTIDE SEQUENCE</scope>
    <source>
        <strain evidence="2">S7.9</strain>
    </source>
</reference>
<dbReference type="KEGG" id="sla:SERLADRAFT_382858"/>
<feature type="compositionally biased region" description="Polar residues" evidence="1">
    <location>
        <begin position="84"/>
        <end position="95"/>
    </location>
</feature>
<proteinExistence type="predicted"/>